<keyword evidence="4" id="KW-1185">Reference proteome</keyword>
<dbReference type="PANTHER" id="PTHR37232:SF2">
    <property type="entry name" value="FAS1 DOMAIN-CONTAINING PROTEIN"/>
    <property type="match status" value="1"/>
</dbReference>
<dbReference type="Pfam" id="PF02469">
    <property type="entry name" value="Fasciclin"/>
    <property type="match status" value="1"/>
</dbReference>
<dbReference type="InterPro" id="IPR000782">
    <property type="entry name" value="FAS1_domain"/>
</dbReference>
<evidence type="ECO:0000259" key="2">
    <source>
        <dbReference type="PROSITE" id="PS50213"/>
    </source>
</evidence>
<organism evidence="3 4">
    <name type="scientific">Populus alba x Populus x berolinensis</name>
    <dbReference type="NCBI Taxonomy" id="444605"/>
    <lineage>
        <taxon>Eukaryota</taxon>
        <taxon>Viridiplantae</taxon>
        <taxon>Streptophyta</taxon>
        <taxon>Embryophyta</taxon>
        <taxon>Tracheophyta</taxon>
        <taxon>Spermatophyta</taxon>
        <taxon>Magnoliopsida</taxon>
        <taxon>eudicotyledons</taxon>
        <taxon>Gunneridae</taxon>
        <taxon>Pentapetalae</taxon>
        <taxon>rosids</taxon>
        <taxon>fabids</taxon>
        <taxon>Malpighiales</taxon>
        <taxon>Salicaceae</taxon>
        <taxon>Saliceae</taxon>
        <taxon>Populus</taxon>
    </lineage>
</organism>
<evidence type="ECO:0000313" key="4">
    <source>
        <dbReference type="Proteomes" id="UP001164929"/>
    </source>
</evidence>
<dbReference type="AlphaFoldDB" id="A0AAD6MCL4"/>
<evidence type="ECO:0000313" key="3">
    <source>
        <dbReference type="EMBL" id="KAJ6982975.1"/>
    </source>
</evidence>
<dbReference type="InterPro" id="IPR036378">
    <property type="entry name" value="FAS1_dom_sf"/>
</dbReference>
<evidence type="ECO:0000256" key="1">
    <source>
        <dbReference type="ARBA" id="ARBA00007843"/>
    </source>
</evidence>
<proteinExistence type="inferred from homology"/>
<sequence length="226" mass="25866">MELRRQEPHSQQGNWNVRSCPLPVAVTVKENEERVLCEELNSFCRSGDFCLLPFGDYVLQLPEVSLRNKVTGPNRTIRIRKVSKDEEIGRFGEMMLEMLPEDLAFTVFVPSEKAFQRDLRLRLHDSLVAEKRNDTYAVISRILGFSAVPQTLSSTTVSSSKEVFYDSLSGFTLYISKDLDGMLVVNRIRSEKVDLRRGQIVVHIMDGVIMDAEFEQAVQPDYIEED</sequence>
<dbReference type="Proteomes" id="UP001164929">
    <property type="component" value="Chromosome 10"/>
</dbReference>
<dbReference type="EMBL" id="JAQIZT010000010">
    <property type="protein sequence ID" value="KAJ6982975.1"/>
    <property type="molecule type" value="Genomic_DNA"/>
</dbReference>
<protein>
    <recommendedName>
        <fullName evidence="2">FAS1 domain-containing protein</fullName>
    </recommendedName>
</protein>
<dbReference type="Gene3D" id="2.30.180.10">
    <property type="entry name" value="FAS1 domain"/>
    <property type="match status" value="1"/>
</dbReference>
<feature type="domain" description="FAS1" evidence="2">
    <location>
        <begin position="75"/>
        <end position="209"/>
    </location>
</feature>
<dbReference type="PANTHER" id="PTHR37232">
    <property type="entry name" value="FASCICLIN DOMAIN PROTEIN"/>
    <property type="match status" value="1"/>
</dbReference>
<gene>
    <name evidence="3" type="ORF">NC653_025942</name>
</gene>
<comment type="similarity">
    <text evidence="1">Belongs to the fasciclin-like AGP family.</text>
</comment>
<name>A0AAD6MCL4_9ROSI</name>
<dbReference type="PROSITE" id="PS50213">
    <property type="entry name" value="FAS1"/>
    <property type="match status" value="1"/>
</dbReference>
<comment type="caution">
    <text evidence="3">The sequence shown here is derived from an EMBL/GenBank/DDBJ whole genome shotgun (WGS) entry which is preliminary data.</text>
</comment>
<accession>A0AAD6MCL4</accession>
<dbReference type="SUPFAM" id="SSF82153">
    <property type="entry name" value="FAS1 domain"/>
    <property type="match status" value="1"/>
</dbReference>
<reference evidence="3" key="1">
    <citation type="journal article" date="2023" name="Mol. Ecol. Resour.">
        <title>Chromosome-level genome assembly of a triploid poplar Populus alba 'Berolinensis'.</title>
        <authorList>
            <person name="Chen S."/>
            <person name="Yu Y."/>
            <person name="Wang X."/>
            <person name="Wang S."/>
            <person name="Zhang T."/>
            <person name="Zhou Y."/>
            <person name="He R."/>
            <person name="Meng N."/>
            <person name="Wang Y."/>
            <person name="Liu W."/>
            <person name="Liu Z."/>
            <person name="Liu J."/>
            <person name="Guo Q."/>
            <person name="Huang H."/>
            <person name="Sederoff R.R."/>
            <person name="Wang G."/>
            <person name="Qu G."/>
            <person name="Chen S."/>
        </authorList>
    </citation>
    <scope>NUCLEOTIDE SEQUENCE</scope>
    <source>
        <strain evidence="3">SC-2020</strain>
    </source>
</reference>